<evidence type="ECO:0000313" key="3">
    <source>
        <dbReference type="Proteomes" id="UP000095751"/>
    </source>
</evidence>
<evidence type="ECO:0000313" key="2">
    <source>
        <dbReference type="EMBL" id="OEU12628.1"/>
    </source>
</evidence>
<dbReference type="AlphaFoldDB" id="A0A1E7F352"/>
<keyword evidence="3" id="KW-1185">Reference proteome</keyword>
<protein>
    <recommendedName>
        <fullName evidence="4">Sulfotransferase domain-containing protein</fullName>
    </recommendedName>
</protein>
<gene>
    <name evidence="2" type="ORF">FRACYDRAFT_262979</name>
</gene>
<accession>A0A1E7F352</accession>
<evidence type="ECO:0000256" key="1">
    <source>
        <dbReference type="SAM" id="MobiDB-lite"/>
    </source>
</evidence>
<proteinExistence type="predicted"/>
<sequence length="448" mass="52345">MEKPSKDINFTYFFSHIPKSGSAYAHKTLQSLLLSTIPIIKNNSTNAGSDNNNSNDNDNPPPSMFCNSATAYIGQLQQYFKLGKFPSVVYNFTCVMWTTEQYYSPFATKGVYTIIREPMSHTLSQYFHCKESIDHKRQKMIKINNKKEKVSRDHLMPKLDDWLNSYSNLVNDTYEYNGLKQNYHKFMSNTTDLKQYSKRIEAMSKHQYQCYDPINSQSKYTKFPPINIILPKDYTYEYNDNIDGIDIDGNDSVNENDNHNDNHNDKNKSNNTILDQILFNDLKKKYNIIGDTSRMTKTVCAIFIDYAEGKYIPEPCDCSNYDTNNNNNNNISIPLFDTNNRFKLKNLYHDPKLEEMYSRRGKTMPSLVAPKVHIGYSKEKHSHGVKHHGSSYVKNETGLFTEYTKQQIINLRRVDNVLYNISRHVFDVQIIEMETKYNVKICNEWYTM</sequence>
<organism evidence="2 3">
    <name type="scientific">Fragilariopsis cylindrus CCMP1102</name>
    <dbReference type="NCBI Taxonomy" id="635003"/>
    <lineage>
        <taxon>Eukaryota</taxon>
        <taxon>Sar</taxon>
        <taxon>Stramenopiles</taxon>
        <taxon>Ochrophyta</taxon>
        <taxon>Bacillariophyta</taxon>
        <taxon>Bacillariophyceae</taxon>
        <taxon>Bacillariophycidae</taxon>
        <taxon>Bacillariales</taxon>
        <taxon>Bacillariaceae</taxon>
        <taxon>Fragilariopsis</taxon>
    </lineage>
</organism>
<dbReference type="InParanoid" id="A0A1E7F352"/>
<name>A0A1E7F352_9STRA</name>
<reference evidence="2 3" key="1">
    <citation type="submission" date="2016-09" db="EMBL/GenBank/DDBJ databases">
        <title>Extensive genetic diversity and differential bi-allelic expression allows diatom success in the polar Southern Ocean.</title>
        <authorList>
            <consortium name="DOE Joint Genome Institute"/>
            <person name="Mock T."/>
            <person name="Otillar R.P."/>
            <person name="Strauss J."/>
            <person name="Dupont C."/>
            <person name="Frickenhaus S."/>
            <person name="Maumus F."/>
            <person name="Mcmullan M."/>
            <person name="Sanges R."/>
            <person name="Schmutz J."/>
            <person name="Toseland A."/>
            <person name="Valas R."/>
            <person name="Veluchamy A."/>
            <person name="Ward B.J."/>
            <person name="Allen A."/>
            <person name="Barry K."/>
            <person name="Falciatore A."/>
            <person name="Ferrante M."/>
            <person name="Fortunato A.E."/>
            <person name="Gloeckner G."/>
            <person name="Gruber A."/>
            <person name="Hipkin R."/>
            <person name="Janech M."/>
            <person name="Kroth P."/>
            <person name="Leese F."/>
            <person name="Lindquist E."/>
            <person name="Lyon B.R."/>
            <person name="Martin J."/>
            <person name="Mayer C."/>
            <person name="Parker M."/>
            <person name="Quesneville H."/>
            <person name="Raymond J."/>
            <person name="Uhlig C."/>
            <person name="Valentin K.U."/>
            <person name="Worden A.Z."/>
            <person name="Armbrust E.V."/>
            <person name="Bowler C."/>
            <person name="Green B."/>
            <person name="Moulton V."/>
            <person name="Van Oosterhout C."/>
            <person name="Grigoriev I."/>
        </authorList>
    </citation>
    <scope>NUCLEOTIDE SEQUENCE [LARGE SCALE GENOMIC DNA]</scope>
    <source>
        <strain evidence="2 3">CCMP1102</strain>
    </source>
</reference>
<dbReference type="EMBL" id="KV784364">
    <property type="protein sequence ID" value="OEU12628.1"/>
    <property type="molecule type" value="Genomic_DNA"/>
</dbReference>
<dbReference type="Proteomes" id="UP000095751">
    <property type="component" value="Unassembled WGS sequence"/>
</dbReference>
<evidence type="ECO:0008006" key="4">
    <source>
        <dbReference type="Google" id="ProtNLM"/>
    </source>
</evidence>
<feature type="region of interest" description="Disordered" evidence="1">
    <location>
        <begin position="247"/>
        <end position="269"/>
    </location>
</feature>
<dbReference type="KEGG" id="fcy:FRACYDRAFT_262979"/>
<feature type="compositionally biased region" description="Basic and acidic residues" evidence="1">
    <location>
        <begin position="256"/>
        <end position="268"/>
    </location>
</feature>